<keyword evidence="2" id="KW-0645">Protease</keyword>
<evidence type="ECO:0000256" key="7">
    <source>
        <dbReference type="SAM" id="MobiDB-lite"/>
    </source>
</evidence>
<dbReference type="SMART" id="SM00257">
    <property type="entry name" value="LysM"/>
    <property type="match status" value="1"/>
</dbReference>
<feature type="domain" description="LysM" evidence="8">
    <location>
        <begin position="282"/>
        <end position="325"/>
    </location>
</feature>
<dbReference type="STRING" id="1642647.PSM36_2726"/>
<dbReference type="InterPro" id="IPR018392">
    <property type="entry name" value="LysM"/>
</dbReference>
<dbReference type="SUPFAM" id="SSF54106">
    <property type="entry name" value="LysM domain"/>
    <property type="match status" value="1"/>
</dbReference>
<evidence type="ECO:0000313" key="11">
    <source>
        <dbReference type="Proteomes" id="UP000187464"/>
    </source>
</evidence>
<dbReference type="Gene3D" id="3.10.350.10">
    <property type="entry name" value="LysM domain"/>
    <property type="match status" value="1"/>
</dbReference>
<keyword evidence="6" id="KW-0788">Thiol protease</keyword>
<dbReference type="Gene3D" id="3.90.1720.10">
    <property type="entry name" value="endopeptidase domain like (from Nostoc punctiforme)"/>
    <property type="match status" value="1"/>
</dbReference>
<evidence type="ECO:0000256" key="5">
    <source>
        <dbReference type="ARBA" id="ARBA00022801"/>
    </source>
</evidence>
<keyword evidence="5" id="KW-0378">Hydrolase</keyword>
<keyword evidence="4" id="KW-0677">Repeat</keyword>
<dbReference type="KEGG" id="psac:PSM36_2726"/>
<dbReference type="Pfam" id="PF00877">
    <property type="entry name" value="NLPC_P60"/>
    <property type="match status" value="1"/>
</dbReference>
<evidence type="ECO:0000256" key="3">
    <source>
        <dbReference type="ARBA" id="ARBA00022729"/>
    </source>
</evidence>
<name>A0A1R3T5P4_9BACT</name>
<dbReference type="Proteomes" id="UP000187464">
    <property type="component" value="Chromosome I"/>
</dbReference>
<sequence length="328" mass="36668">MLLYSVFTMAYRNNGWLKVVSLAIITFILASCGAGRTTVSSSKPSTVLQDDIIQYGRQYLGKPYRYAGKGPNSFDCSGYTSFVFRKFGYRLDPSSAGQDRQIPTIARREDLRKGDLVFFEGNRKNGRVGHVGIVTEAFPNGQFKFIHSSTTSGVIISSSTEPYYASRYLRGGRILEENASYVTRRNPQVNKKQLTATNKEPVQPNIPEITPRETDEPVITTIQTGNYSGRESILVQTDPLKNPPLTSTNGKGQREDKVQRTKSDMVLREEENAIISAPTNTKNHTVQMGETLYSISRLYGCTVEQLKVWNPHLKTVLKPGESLLVHTN</sequence>
<dbReference type="InterPro" id="IPR038765">
    <property type="entry name" value="Papain-like_cys_pep_sf"/>
</dbReference>
<accession>A0A1R3T5P4</accession>
<evidence type="ECO:0000256" key="6">
    <source>
        <dbReference type="ARBA" id="ARBA00022807"/>
    </source>
</evidence>
<feature type="compositionally biased region" description="Basic and acidic residues" evidence="7">
    <location>
        <begin position="252"/>
        <end position="262"/>
    </location>
</feature>
<dbReference type="InterPro" id="IPR036779">
    <property type="entry name" value="LysM_dom_sf"/>
</dbReference>
<dbReference type="EMBL" id="LT605205">
    <property type="protein sequence ID" value="SCD21522.1"/>
    <property type="molecule type" value="Genomic_DNA"/>
</dbReference>
<comment type="similarity">
    <text evidence="1">Belongs to the peptidase C40 family.</text>
</comment>
<keyword evidence="3" id="KW-0732">Signal</keyword>
<evidence type="ECO:0000259" key="8">
    <source>
        <dbReference type="PROSITE" id="PS51782"/>
    </source>
</evidence>
<dbReference type="InterPro" id="IPR051202">
    <property type="entry name" value="Peptidase_C40"/>
</dbReference>
<dbReference type="PANTHER" id="PTHR47053">
    <property type="entry name" value="MUREIN DD-ENDOPEPTIDASE MEPH-RELATED"/>
    <property type="match status" value="1"/>
</dbReference>
<organism evidence="10 11">
    <name type="scientific">Proteiniphilum saccharofermentans</name>
    <dbReference type="NCBI Taxonomy" id="1642647"/>
    <lineage>
        <taxon>Bacteria</taxon>
        <taxon>Pseudomonadati</taxon>
        <taxon>Bacteroidota</taxon>
        <taxon>Bacteroidia</taxon>
        <taxon>Bacteroidales</taxon>
        <taxon>Dysgonomonadaceae</taxon>
        <taxon>Proteiniphilum</taxon>
    </lineage>
</organism>
<dbReference type="GO" id="GO:0008234">
    <property type="term" value="F:cysteine-type peptidase activity"/>
    <property type="evidence" value="ECO:0007669"/>
    <property type="project" value="UniProtKB-KW"/>
</dbReference>
<dbReference type="InterPro" id="IPR000064">
    <property type="entry name" value="NLP_P60_dom"/>
</dbReference>
<protein>
    <submittedName>
        <fullName evidence="10">Lysin motif</fullName>
    </submittedName>
</protein>
<dbReference type="AlphaFoldDB" id="A0A1R3T5P4"/>
<evidence type="ECO:0000259" key="9">
    <source>
        <dbReference type="PROSITE" id="PS51935"/>
    </source>
</evidence>
<dbReference type="PROSITE" id="PS51935">
    <property type="entry name" value="NLPC_P60"/>
    <property type="match status" value="1"/>
</dbReference>
<dbReference type="Pfam" id="PF01476">
    <property type="entry name" value="LysM"/>
    <property type="match status" value="1"/>
</dbReference>
<dbReference type="SUPFAM" id="SSF54001">
    <property type="entry name" value="Cysteine proteinases"/>
    <property type="match status" value="1"/>
</dbReference>
<dbReference type="PANTHER" id="PTHR47053:SF1">
    <property type="entry name" value="MUREIN DD-ENDOPEPTIDASE MEPH-RELATED"/>
    <property type="match status" value="1"/>
</dbReference>
<dbReference type="GO" id="GO:0006508">
    <property type="term" value="P:proteolysis"/>
    <property type="evidence" value="ECO:0007669"/>
    <property type="project" value="UniProtKB-KW"/>
</dbReference>
<gene>
    <name evidence="10" type="ORF">PSM36_2726</name>
</gene>
<evidence type="ECO:0000256" key="4">
    <source>
        <dbReference type="ARBA" id="ARBA00022737"/>
    </source>
</evidence>
<evidence type="ECO:0000256" key="2">
    <source>
        <dbReference type="ARBA" id="ARBA00022670"/>
    </source>
</evidence>
<proteinExistence type="inferred from homology"/>
<feature type="domain" description="NlpC/P60" evidence="9">
    <location>
        <begin position="46"/>
        <end position="175"/>
    </location>
</feature>
<feature type="region of interest" description="Disordered" evidence="7">
    <location>
        <begin position="237"/>
        <end position="262"/>
    </location>
</feature>
<keyword evidence="11" id="KW-1185">Reference proteome</keyword>
<evidence type="ECO:0000313" key="10">
    <source>
        <dbReference type="EMBL" id="SCD21522.1"/>
    </source>
</evidence>
<reference evidence="10 11" key="1">
    <citation type="submission" date="2016-08" db="EMBL/GenBank/DDBJ databases">
        <authorList>
            <person name="Seilhamer J.J."/>
        </authorList>
    </citation>
    <scope>NUCLEOTIDE SEQUENCE [LARGE SCALE GENOMIC DNA]</scope>
    <source>
        <strain evidence="10">M3/6</strain>
    </source>
</reference>
<dbReference type="CDD" id="cd00118">
    <property type="entry name" value="LysM"/>
    <property type="match status" value="1"/>
</dbReference>
<evidence type="ECO:0000256" key="1">
    <source>
        <dbReference type="ARBA" id="ARBA00007074"/>
    </source>
</evidence>
<dbReference type="PROSITE" id="PS51782">
    <property type="entry name" value="LYSM"/>
    <property type="match status" value="1"/>
</dbReference>